<reference evidence="2" key="2">
    <citation type="submission" date="2021-05" db="EMBL/GenBank/DDBJ databases">
        <title>Protein family content uncovers lineage relationships and bacterial pathway maintenance mechanisms in DPANN archaea.</title>
        <authorList>
            <person name="Castelle C.J."/>
            <person name="Meheust R."/>
            <person name="Jaffe A.L."/>
            <person name="Seitz K."/>
            <person name="Gong X."/>
            <person name="Baker B.J."/>
            <person name="Banfield J.F."/>
        </authorList>
    </citation>
    <scope>NUCLEOTIDE SEQUENCE</scope>
    <source>
        <strain evidence="2">RIFCSPLOWO2_01_FULL_58_19</strain>
    </source>
</reference>
<protein>
    <recommendedName>
        <fullName evidence="4">Magnesium transporter MgtE intracellular domain-containing protein</fullName>
    </recommendedName>
</protein>
<dbReference type="Proteomes" id="UP000678237">
    <property type="component" value="Unassembled WGS sequence"/>
</dbReference>
<evidence type="ECO:0000313" key="3">
    <source>
        <dbReference type="Proteomes" id="UP000678237"/>
    </source>
</evidence>
<dbReference type="EMBL" id="JAGVWE010000002">
    <property type="protein sequence ID" value="MBS3062600.1"/>
    <property type="molecule type" value="Genomic_DNA"/>
</dbReference>
<name>A0A8T4LD65_9ARCH</name>
<organism evidence="2 3">
    <name type="scientific">Candidatus Iainarchaeum sp</name>
    <dbReference type="NCBI Taxonomy" id="3101447"/>
    <lineage>
        <taxon>Archaea</taxon>
        <taxon>Candidatus Iainarchaeota</taxon>
        <taxon>Candidatus Iainarchaeia</taxon>
        <taxon>Candidatus Iainarchaeales</taxon>
        <taxon>Candidatus Iainarchaeaceae</taxon>
        <taxon>Candidatus Iainarchaeum</taxon>
    </lineage>
</organism>
<accession>A0A8T4LD65</accession>
<evidence type="ECO:0000313" key="2">
    <source>
        <dbReference type="EMBL" id="MBS3062600.1"/>
    </source>
</evidence>
<comment type="caution">
    <text evidence="2">The sequence shown here is derived from an EMBL/GenBank/DDBJ whole genome shotgun (WGS) entry which is preliminary data.</text>
</comment>
<reference evidence="2" key="1">
    <citation type="submission" date="2021-03" db="EMBL/GenBank/DDBJ databases">
        <authorList>
            <person name="Jaffe A."/>
        </authorList>
    </citation>
    <scope>NUCLEOTIDE SEQUENCE</scope>
    <source>
        <strain evidence="2">RIFCSPLOWO2_01_FULL_58_19</strain>
    </source>
</reference>
<feature type="region of interest" description="Disordered" evidence="1">
    <location>
        <begin position="236"/>
        <end position="256"/>
    </location>
</feature>
<evidence type="ECO:0000256" key="1">
    <source>
        <dbReference type="SAM" id="MobiDB-lite"/>
    </source>
</evidence>
<evidence type="ECO:0008006" key="4">
    <source>
        <dbReference type="Google" id="ProtNLM"/>
    </source>
</evidence>
<sequence>MAFGRRPPPTVPLRGHKHLFEPPHDSNARWVREVMAVERYHAPSVKKLLALNSRPRSVLAAAWFLPRHQLAALTNVLGVPRTQAILTDCFVPRNLPRTRANLAFLERVLDDLNPRDAEKFLATAGLRDAQVLTTAFPPSRAWAFYLEAGKQAVNALLKKLPPAEHSHLWDEVGPKRLAKLLAALPVKKARVLLRVRPHQLVLLLAHLKPAKIWEFYEQGILPDVVAELTRMLAQTQKSGEPAVPAKPPSKSRTRRH</sequence>
<dbReference type="AlphaFoldDB" id="A0A8T4LD65"/>
<proteinExistence type="predicted"/>
<gene>
    <name evidence="2" type="ORF">J4203_01900</name>
</gene>
<dbReference type="SUPFAM" id="SSF158791">
    <property type="entry name" value="MgtE N-terminal domain-like"/>
    <property type="match status" value="1"/>
</dbReference>